<evidence type="ECO:0000256" key="1">
    <source>
        <dbReference type="SAM" id="Phobius"/>
    </source>
</evidence>
<gene>
    <name evidence="2" type="ORF">ENP34_03525</name>
</gene>
<keyword evidence="1" id="KW-0472">Membrane</keyword>
<name>A0A831TEE7_9BACT</name>
<organism evidence="2">
    <name type="scientific">Thermorudis peleae</name>
    <dbReference type="NCBI Taxonomy" id="1382356"/>
    <lineage>
        <taxon>Bacteria</taxon>
        <taxon>Pseudomonadati</taxon>
        <taxon>Thermomicrobiota</taxon>
        <taxon>Thermomicrobia</taxon>
        <taxon>Thermomicrobia incertae sedis</taxon>
        <taxon>Thermorudis</taxon>
    </lineage>
</organism>
<dbReference type="EMBL" id="DSIY01000078">
    <property type="protein sequence ID" value="HEG90500.1"/>
    <property type="molecule type" value="Genomic_DNA"/>
</dbReference>
<proteinExistence type="predicted"/>
<dbReference type="AlphaFoldDB" id="A0A831TEE7"/>
<feature type="transmembrane region" description="Helical" evidence="1">
    <location>
        <begin position="32"/>
        <end position="53"/>
    </location>
</feature>
<accession>A0A831TEE7</accession>
<keyword evidence="1" id="KW-0812">Transmembrane</keyword>
<comment type="caution">
    <text evidence="2">The sequence shown here is derived from an EMBL/GenBank/DDBJ whole genome shotgun (WGS) entry which is preliminary data.</text>
</comment>
<reference evidence="2" key="1">
    <citation type="journal article" date="2020" name="mSystems">
        <title>Genome- and Community-Level Interaction Insights into Carbon Utilization and Element Cycling Functions of Hydrothermarchaeota in Hydrothermal Sediment.</title>
        <authorList>
            <person name="Zhou Z."/>
            <person name="Liu Y."/>
            <person name="Xu W."/>
            <person name="Pan J."/>
            <person name="Luo Z.H."/>
            <person name="Li M."/>
        </authorList>
    </citation>
    <scope>NUCLEOTIDE SEQUENCE [LARGE SCALE GENOMIC DNA]</scope>
    <source>
        <strain evidence="2">SpSt-210</strain>
    </source>
</reference>
<evidence type="ECO:0000313" key="2">
    <source>
        <dbReference type="EMBL" id="HEG90500.1"/>
    </source>
</evidence>
<protein>
    <submittedName>
        <fullName evidence="2">Uncharacterized protein</fullName>
    </submittedName>
</protein>
<sequence>MLALALLAGAIYAALAALVPTGLVPRFDDPVSLSHFGLGLLAFVCLALALYYCCHGREQPPDAEAPVPAPLPAPPRTLQAARALDLRRPEE</sequence>
<keyword evidence="1" id="KW-1133">Transmembrane helix</keyword>